<evidence type="ECO:0000313" key="7">
    <source>
        <dbReference type="EMBL" id="NKY32457.1"/>
    </source>
</evidence>
<organism evidence="7 8">
    <name type="scientific">Nocardia speluncae</name>
    <dbReference type="NCBI Taxonomy" id="419477"/>
    <lineage>
        <taxon>Bacteria</taxon>
        <taxon>Bacillati</taxon>
        <taxon>Actinomycetota</taxon>
        <taxon>Actinomycetes</taxon>
        <taxon>Mycobacteriales</taxon>
        <taxon>Nocardiaceae</taxon>
        <taxon>Nocardia</taxon>
    </lineage>
</organism>
<dbReference type="Gene3D" id="3.50.50.60">
    <property type="entry name" value="FAD/NAD(P)-binding domain"/>
    <property type="match status" value="2"/>
</dbReference>
<feature type="domain" description="FAD/NAD(P)-binding" evidence="5">
    <location>
        <begin position="5"/>
        <end position="290"/>
    </location>
</feature>
<dbReference type="PANTHER" id="PTHR43557">
    <property type="entry name" value="APOPTOSIS-INDUCING FACTOR 1"/>
    <property type="match status" value="1"/>
</dbReference>
<dbReference type="InterPro" id="IPR050446">
    <property type="entry name" value="FAD-oxidoreductase/Apoptosis"/>
</dbReference>
<accession>A0A846XAI2</accession>
<dbReference type="GO" id="GO:0016651">
    <property type="term" value="F:oxidoreductase activity, acting on NAD(P)H"/>
    <property type="evidence" value="ECO:0007669"/>
    <property type="project" value="TreeGrafter"/>
</dbReference>
<sequence>MPAGVVVAGASLAGLRTAFDLRAEGYDGPITLIGDEPALPYDRPPLSKGVLSGEDTEDSLALCTGDEISGHDIDLRIDTRVRRVDLERRTLDLAGRESVPFDDLVIATGARCRRPAWYRPMRGVHELRTLADARTLRETLSGARSLVVVGGGFIGTEVAASARSMGVEVTMLLREPLPLAGVLGLEVGHAVRDLHAAQGVDIRPVIEVTELVGRDAVEGVRLGDGTVIVTEAVLVAVGAVPQVDWLAGSELHDPRGVAVDERGCAGARVWAAGDVVRGAQGHWAKAVAQAKTVAAGIAGKAGTARPVSVPDYFWSDQYHHKFQVLGEIDTTAPFQVLHGALDSMSCVGTFGNPDRITGALLIDQPKNLGRMRRLVGRGASLAECREEVV</sequence>
<evidence type="ECO:0000256" key="4">
    <source>
        <dbReference type="ARBA" id="ARBA00023002"/>
    </source>
</evidence>
<evidence type="ECO:0000256" key="2">
    <source>
        <dbReference type="ARBA" id="ARBA00022630"/>
    </source>
</evidence>
<dbReference type="InterPro" id="IPR028202">
    <property type="entry name" value="Reductase_C"/>
</dbReference>
<dbReference type="Pfam" id="PF14759">
    <property type="entry name" value="Reductase_C"/>
    <property type="match status" value="1"/>
</dbReference>
<evidence type="ECO:0000259" key="5">
    <source>
        <dbReference type="Pfam" id="PF07992"/>
    </source>
</evidence>
<gene>
    <name evidence="7" type="ORF">HGA13_05120</name>
</gene>
<proteinExistence type="predicted"/>
<dbReference type="InterPro" id="IPR016156">
    <property type="entry name" value="FAD/NAD-linked_Rdtase_dimer_sf"/>
</dbReference>
<keyword evidence="2" id="KW-0285">Flavoprotein</keyword>
<dbReference type="PRINTS" id="PR00368">
    <property type="entry name" value="FADPNR"/>
</dbReference>
<name>A0A846XAI2_9NOCA</name>
<dbReference type="PRINTS" id="PR00411">
    <property type="entry name" value="PNDRDTASEI"/>
</dbReference>
<dbReference type="PANTHER" id="PTHR43557:SF2">
    <property type="entry name" value="RIESKE DOMAIN-CONTAINING PROTEIN-RELATED"/>
    <property type="match status" value="1"/>
</dbReference>
<evidence type="ECO:0000313" key="8">
    <source>
        <dbReference type="Proteomes" id="UP000565715"/>
    </source>
</evidence>
<dbReference type="GO" id="GO:0005737">
    <property type="term" value="C:cytoplasm"/>
    <property type="evidence" value="ECO:0007669"/>
    <property type="project" value="TreeGrafter"/>
</dbReference>
<dbReference type="AlphaFoldDB" id="A0A846XAI2"/>
<dbReference type="Pfam" id="PF07992">
    <property type="entry name" value="Pyr_redox_2"/>
    <property type="match status" value="1"/>
</dbReference>
<dbReference type="EMBL" id="JAAXOO010000001">
    <property type="protein sequence ID" value="NKY32457.1"/>
    <property type="molecule type" value="Genomic_DNA"/>
</dbReference>
<dbReference type="InterPro" id="IPR036188">
    <property type="entry name" value="FAD/NAD-bd_sf"/>
</dbReference>
<keyword evidence="8" id="KW-1185">Reference proteome</keyword>
<dbReference type="SUPFAM" id="SSF55424">
    <property type="entry name" value="FAD/NAD-linked reductases, dimerisation (C-terminal) domain"/>
    <property type="match status" value="1"/>
</dbReference>
<keyword evidence="3" id="KW-0274">FAD</keyword>
<evidence type="ECO:0000259" key="6">
    <source>
        <dbReference type="Pfam" id="PF14759"/>
    </source>
</evidence>
<evidence type="ECO:0000256" key="1">
    <source>
        <dbReference type="ARBA" id="ARBA00001974"/>
    </source>
</evidence>
<comment type="cofactor">
    <cofactor evidence="1">
        <name>FAD</name>
        <dbReference type="ChEBI" id="CHEBI:57692"/>
    </cofactor>
</comment>
<reference evidence="7 8" key="1">
    <citation type="submission" date="2020-04" db="EMBL/GenBank/DDBJ databases">
        <title>MicrobeNet Type strains.</title>
        <authorList>
            <person name="Nicholson A.C."/>
        </authorList>
    </citation>
    <scope>NUCLEOTIDE SEQUENCE [LARGE SCALE GENOMIC DNA]</scope>
    <source>
        <strain evidence="7 8">DSM 45078</strain>
    </source>
</reference>
<dbReference type="InterPro" id="IPR023753">
    <property type="entry name" value="FAD/NAD-binding_dom"/>
</dbReference>
<dbReference type="Proteomes" id="UP000565715">
    <property type="component" value="Unassembled WGS sequence"/>
</dbReference>
<dbReference type="Gene3D" id="3.30.390.30">
    <property type="match status" value="1"/>
</dbReference>
<feature type="domain" description="Reductase C-terminal" evidence="6">
    <location>
        <begin position="312"/>
        <end position="382"/>
    </location>
</feature>
<keyword evidence="4" id="KW-0560">Oxidoreductase</keyword>
<dbReference type="SUPFAM" id="SSF51905">
    <property type="entry name" value="FAD/NAD(P)-binding domain"/>
    <property type="match status" value="2"/>
</dbReference>
<dbReference type="RefSeq" id="WP_068036746.1">
    <property type="nucleotide sequence ID" value="NZ_JAAXOO010000001.1"/>
</dbReference>
<protein>
    <submittedName>
        <fullName evidence="7">Oxidoreductase</fullName>
    </submittedName>
</protein>
<comment type="caution">
    <text evidence="7">The sequence shown here is derived from an EMBL/GenBank/DDBJ whole genome shotgun (WGS) entry which is preliminary data.</text>
</comment>
<evidence type="ECO:0000256" key="3">
    <source>
        <dbReference type="ARBA" id="ARBA00022827"/>
    </source>
</evidence>